<dbReference type="PANTHER" id="PTHR47785">
    <property type="entry name" value="ZN(II)2CYS6 TRANSCRIPTION FACTOR (EUROFUNG)-RELATED-RELATED"/>
    <property type="match status" value="1"/>
</dbReference>
<dbReference type="Proteomes" id="UP000219602">
    <property type="component" value="Chromosome 9"/>
</dbReference>
<dbReference type="EMBL" id="MABQ02000007">
    <property type="protein sequence ID" value="PCD31361.1"/>
    <property type="molecule type" value="Genomic_DNA"/>
</dbReference>
<dbReference type="GO" id="GO:0000981">
    <property type="term" value="F:DNA-binding transcription factor activity, RNA polymerase II-specific"/>
    <property type="evidence" value="ECO:0007669"/>
    <property type="project" value="InterPro"/>
</dbReference>
<dbReference type="CDD" id="cd12148">
    <property type="entry name" value="fungal_TF_MHR"/>
    <property type="match status" value="1"/>
</dbReference>
<evidence type="ECO:0000313" key="4">
    <source>
        <dbReference type="EMBL" id="PCD31361.1"/>
    </source>
</evidence>
<sequence>MSSDKGNETSQSLPNPSFPFNILPRYSALLLLGMASKSRLRSDSHRGPISRTSSTYVRKRATKACQVCRARRTKCDQQRPACSFCVKAGVECVFDLDERATFDQASLAIIDRLDRLERKIDAQSQSAMPDIPGQTLPRNQVNQNPFFFPCTVDKVLQWDLFRDASSPTLTASTQQSLASQPQGGNDNTETSWVGDILDRTLCDRWLDNFFAHIHVKNPILDETETRRLVSRLCARGLDWDVESGLALLVCANGAIARPLQETLPFSHSDRRMAISLLSAAQRRLGGGLGPTGLLQAQCAFLSGVLLMSLMRPVEAWTTFVHGLAICQTFACTQQRDHDVGQMGSREASEQSVLWACWKSEQELRLELGMSNFTCLADDPPELFPNPPEGCEGHVEQAWYFYLSEIALWRLEVNVRRLMTQIQHEDWPSVSKAISEIDQDASDQLETWKTTLPPLVSIHQGAEDDVIRFVLRGRITYIHELVSWPFIHVALNRIAECDLAEHETAAALSFHYDRLLVNEPGYYHRHHGTWLMLRTSARSACILLGFARMYPGSSLLPSGWKNTVLGTLKMVEYWSNEAEGMLSVLQSMTRLYQTIQ</sequence>
<dbReference type="PANTHER" id="PTHR47785:SF5">
    <property type="entry name" value="ZN(II)2CYS6 TRANSCRIPTION FACTOR (EUROFUNG)"/>
    <property type="match status" value="1"/>
</dbReference>
<protein>
    <recommendedName>
        <fullName evidence="3">Zn(2)-C6 fungal-type domain-containing protein</fullName>
    </recommendedName>
</protein>
<organism evidence="4 5">
    <name type="scientific">Fusarium oxysporum f. sp. radicis-cucumerinum</name>
    <dbReference type="NCBI Taxonomy" id="327505"/>
    <lineage>
        <taxon>Eukaryota</taxon>
        <taxon>Fungi</taxon>
        <taxon>Dikarya</taxon>
        <taxon>Ascomycota</taxon>
        <taxon>Pezizomycotina</taxon>
        <taxon>Sordariomycetes</taxon>
        <taxon>Hypocreomycetidae</taxon>
        <taxon>Hypocreales</taxon>
        <taxon>Nectriaceae</taxon>
        <taxon>Fusarium</taxon>
        <taxon>Fusarium oxysporum species complex</taxon>
    </lineage>
</organism>
<feature type="region of interest" description="Disordered" evidence="2">
    <location>
        <begin position="171"/>
        <end position="190"/>
    </location>
</feature>
<dbReference type="PROSITE" id="PS00463">
    <property type="entry name" value="ZN2_CY6_FUNGAL_1"/>
    <property type="match status" value="1"/>
</dbReference>
<reference evidence="4 5" key="1">
    <citation type="journal article" date="2016" name="Environ. Microbiol.">
        <title>Effector profiles distinguish formae speciales of Fusarium oxysporum.</title>
        <authorList>
            <person name="van Dam P."/>
            <person name="Fokkens L."/>
            <person name="Schmidt S.M."/>
            <person name="Linmans J.H."/>
            <person name="Kistler H.C."/>
            <person name="Ma L.J."/>
            <person name="Rep M."/>
        </authorList>
    </citation>
    <scope>NUCLEOTIDE SEQUENCE [LARGE SCALE GENOMIC DNA]</scope>
    <source>
        <strain evidence="4 5">Forc016</strain>
    </source>
</reference>
<dbReference type="InterPro" id="IPR036864">
    <property type="entry name" value="Zn2-C6_fun-type_DNA-bd_sf"/>
</dbReference>
<keyword evidence="1" id="KW-0539">Nucleus</keyword>
<comment type="caution">
    <text evidence="4">The sequence shown here is derived from an EMBL/GenBank/DDBJ whole genome shotgun (WGS) entry which is preliminary data.</text>
</comment>
<dbReference type="Gene3D" id="4.10.240.10">
    <property type="entry name" value="Zn(2)-C6 fungal-type DNA-binding domain"/>
    <property type="match status" value="1"/>
</dbReference>
<dbReference type="InterPro" id="IPR053181">
    <property type="entry name" value="EcdB-like_regulator"/>
</dbReference>
<accession>A0A2H3GLE7</accession>
<feature type="domain" description="Zn(2)-C6 fungal-type" evidence="3">
    <location>
        <begin position="64"/>
        <end position="94"/>
    </location>
</feature>
<evidence type="ECO:0000256" key="2">
    <source>
        <dbReference type="SAM" id="MobiDB-lite"/>
    </source>
</evidence>
<dbReference type="PROSITE" id="PS50048">
    <property type="entry name" value="ZN2_CY6_FUNGAL_2"/>
    <property type="match status" value="1"/>
</dbReference>
<evidence type="ECO:0000256" key="1">
    <source>
        <dbReference type="ARBA" id="ARBA00023242"/>
    </source>
</evidence>
<dbReference type="AlphaFoldDB" id="A0A2H3GLE7"/>
<dbReference type="Pfam" id="PF00172">
    <property type="entry name" value="Zn_clus"/>
    <property type="match status" value="1"/>
</dbReference>
<dbReference type="GO" id="GO:0008270">
    <property type="term" value="F:zinc ion binding"/>
    <property type="evidence" value="ECO:0007669"/>
    <property type="project" value="InterPro"/>
</dbReference>
<dbReference type="CDD" id="cd00067">
    <property type="entry name" value="GAL4"/>
    <property type="match status" value="1"/>
</dbReference>
<evidence type="ECO:0000313" key="5">
    <source>
        <dbReference type="Proteomes" id="UP000219602"/>
    </source>
</evidence>
<proteinExistence type="predicted"/>
<gene>
    <name evidence="4" type="ORF">AU210_011016</name>
</gene>
<dbReference type="SMART" id="SM00066">
    <property type="entry name" value="GAL4"/>
    <property type="match status" value="1"/>
</dbReference>
<name>A0A2H3GLE7_FUSOX</name>
<dbReference type="STRING" id="327505.A0A2H3GLE7"/>
<reference evidence="4 5" key="2">
    <citation type="journal article" date="2017" name="Sci. Rep.">
        <title>A mobile pathogenicity chromosome in Fusarium oxysporum for infection of multiple cucurbit species.</title>
        <authorList>
            <person name="van Dam P."/>
            <person name="Fokkens L."/>
            <person name="Ayukawa Y."/>
            <person name="van der Gragt M."/>
            <person name="Ter Horst A."/>
            <person name="Brankovics B."/>
            <person name="Houterman P.M."/>
            <person name="Arie T."/>
            <person name="Rep M."/>
        </authorList>
    </citation>
    <scope>NUCLEOTIDE SEQUENCE [LARGE SCALE GENOMIC DNA]</scope>
    <source>
        <strain evidence="4 5">Forc016</strain>
    </source>
</reference>
<dbReference type="InterPro" id="IPR001138">
    <property type="entry name" value="Zn2Cys6_DnaBD"/>
</dbReference>
<evidence type="ECO:0000259" key="3">
    <source>
        <dbReference type="PROSITE" id="PS50048"/>
    </source>
</evidence>
<dbReference type="SUPFAM" id="SSF57701">
    <property type="entry name" value="Zn2/Cys6 DNA-binding domain"/>
    <property type="match status" value="1"/>
</dbReference>